<proteinExistence type="inferred from homology"/>
<sequence>MAKGFRWILLATVLNIANALYDRSSDVIELTPTNFQSRVIDSDDIWIVEFFAPWCGHCKNLVPEYQKAAKALKGIVKVGAVNADEHQSLGAQYGVRGFPTIKIFASNKNKPIEYQGQRSAQGFIDAGFRELRNIVDSRIGKKSSSSGGGGGGGKSNDVIELTESNFDEKVLKSDDLWLVEFYAPWCGHCKNLAPIWSEVATELKGKVRVGAVDATVHQSLASRFEIRGFPTIKIFAAGKKDGSAEEYNGGRTKSDFVTFALEKLEETLQPPEIVQLTKGTEQLKESCENSQLCILSVLPHILDCQSKCRNEYLDILRRTAERFKKNQWQYLWMEAGAQPDLESALDIGGFGYPAMAIINGRKMKYSLLRGSFSYEGIGEFLRDLLYGRGSSLPLRSNQLPMVIETEQWDGKDGQMPVIDDIDLSDVDLDSSDSKKTEL</sequence>
<dbReference type="InterPro" id="IPR057305">
    <property type="entry name" value="Thioredox_PDIA6_C"/>
</dbReference>
<dbReference type="PANTHER" id="PTHR45815">
    <property type="entry name" value="PROTEIN DISULFIDE-ISOMERASE A6"/>
    <property type="match status" value="1"/>
</dbReference>
<keyword evidence="10" id="KW-0676">Redox-active center</keyword>
<comment type="catalytic activity">
    <reaction evidence="1">
        <text>Catalyzes the rearrangement of -S-S- bonds in proteins.</text>
        <dbReference type="EC" id="5.3.4.1"/>
    </reaction>
</comment>
<dbReference type="InterPro" id="IPR017937">
    <property type="entry name" value="Thioredoxin_CS"/>
</dbReference>
<dbReference type="EMBL" id="NJHN03000121">
    <property type="protein sequence ID" value="KAH9413457.1"/>
    <property type="molecule type" value="Genomic_DNA"/>
</dbReference>
<evidence type="ECO:0000313" key="15">
    <source>
        <dbReference type="Proteomes" id="UP000887458"/>
    </source>
</evidence>
<dbReference type="InterPro" id="IPR005788">
    <property type="entry name" value="PDI_thioredoxin-like_dom"/>
</dbReference>
<dbReference type="SUPFAM" id="SSF52833">
    <property type="entry name" value="Thioredoxin-like"/>
    <property type="match status" value="3"/>
</dbReference>
<evidence type="ECO:0000256" key="10">
    <source>
        <dbReference type="ARBA" id="ARBA00023284"/>
    </source>
</evidence>
<dbReference type="Pfam" id="PF00085">
    <property type="entry name" value="Thioredoxin"/>
    <property type="match status" value="2"/>
</dbReference>
<feature type="domain" description="Thioredoxin" evidence="13">
    <location>
        <begin position="19"/>
        <end position="133"/>
    </location>
</feature>
<comment type="similarity">
    <text evidence="3 11">Belongs to the protein disulfide isomerase family.</text>
</comment>
<gene>
    <name evidence="14" type="primary">PDIA6</name>
    <name evidence="14" type="ORF">DERP_007933</name>
</gene>
<evidence type="ECO:0000256" key="2">
    <source>
        <dbReference type="ARBA" id="ARBA00004319"/>
    </source>
</evidence>
<dbReference type="Gene3D" id="3.40.30.10">
    <property type="entry name" value="Glutaredoxin"/>
    <property type="match status" value="3"/>
</dbReference>
<accession>A0ABQ8ITD0</accession>
<dbReference type="Proteomes" id="UP000887458">
    <property type="component" value="Unassembled WGS sequence"/>
</dbReference>
<dbReference type="PRINTS" id="PR00421">
    <property type="entry name" value="THIOREDOXIN"/>
</dbReference>
<evidence type="ECO:0000256" key="5">
    <source>
        <dbReference type="ARBA" id="ARBA00022729"/>
    </source>
</evidence>
<keyword evidence="7" id="KW-0256">Endoplasmic reticulum</keyword>
<evidence type="ECO:0000313" key="14">
    <source>
        <dbReference type="EMBL" id="KAH9413457.1"/>
    </source>
</evidence>
<dbReference type="NCBIfam" id="TIGR01126">
    <property type="entry name" value="pdi_dom"/>
    <property type="match status" value="2"/>
</dbReference>
<dbReference type="InterPro" id="IPR036249">
    <property type="entry name" value="Thioredoxin-like_sf"/>
</dbReference>
<comment type="subcellular location">
    <subcellularLocation>
        <location evidence="2">Endoplasmic reticulum lumen</location>
    </subcellularLocation>
</comment>
<organism evidence="14 15">
    <name type="scientific">Dermatophagoides pteronyssinus</name>
    <name type="common">European house dust mite</name>
    <dbReference type="NCBI Taxonomy" id="6956"/>
    <lineage>
        <taxon>Eukaryota</taxon>
        <taxon>Metazoa</taxon>
        <taxon>Ecdysozoa</taxon>
        <taxon>Arthropoda</taxon>
        <taxon>Chelicerata</taxon>
        <taxon>Arachnida</taxon>
        <taxon>Acari</taxon>
        <taxon>Acariformes</taxon>
        <taxon>Sarcoptiformes</taxon>
        <taxon>Astigmata</taxon>
        <taxon>Psoroptidia</taxon>
        <taxon>Analgoidea</taxon>
        <taxon>Pyroglyphidae</taxon>
        <taxon>Dermatophagoidinae</taxon>
        <taxon>Dermatophagoides</taxon>
    </lineage>
</organism>
<evidence type="ECO:0000256" key="4">
    <source>
        <dbReference type="ARBA" id="ARBA00012723"/>
    </source>
</evidence>
<dbReference type="PANTHER" id="PTHR45815:SF3">
    <property type="entry name" value="PROTEIN DISULFIDE-ISOMERASE A6"/>
    <property type="match status" value="1"/>
</dbReference>
<dbReference type="CDD" id="cd03001">
    <property type="entry name" value="PDI_a_P5"/>
    <property type="match status" value="2"/>
</dbReference>
<dbReference type="InterPro" id="IPR013766">
    <property type="entry name" value="Thioredoxin_domain"/>
</dbReference>
<evidence type="ECO:0000256" key="8">
    <source>
        <dbReference type="ARBA" id="ARBA00023157"/>
    </source>
</evidence>
<dbReference type="PROSITE" id="PS00194">
    <property type="entry name" value="THIOREDOXIN_1"/>
    <property type="match status" value="2"/>
</dbReference>
<keyword evidence="9" id="KW-0413">Isomerase</keyword>
<keyword evidence="8" id="KW-1015">Disulfide bond</keyword>
<evidence type="ECO:0000256" key="3">
    <source>
        <dbReference type="ARBA" id="ARBA00006347"/>
    </source>
</evidence>
<name>A0ABQ8ITD0_DERPT</name>
<keyword evidence="6" id="KW-0677">Repeat</keyword>
<feature type="signal peptide" evidence="12">
    <location>
        <begin position="1"/>
        <end position="19"/>
    </location>
</feature>
<evidence type="ECO:0000256" key="11">
    <source>
        <dbReference type="RuleBase" id="RU004208"/>
    </source>
</evidence>
<evidence type="ECO:0000259" key="13">
    <source>
        <dbReference type="PROSITE" id="PS51352"/>
    </source>
</evidence>
<feature type="chain" id="PRO_5045238924" description="protein disulfide-isomerase" evidence="12">
    <location>
        <begin position="20"/>
        <end position="438"/>
    </location>
</feature>
<dbReference type="PROSITE" id="PS51352">
    <property type="entry name" value="THIOREDOXIN_2"/>
    <property type="match status" value="2"/>
</dbReference>
<keyword evidence="5 12" id="KW-0732">Signal</keyword>
<reference evidence="14 15" key="1">
    <citation type="journal article" date="2018" name="J. Allergy Clin. Immunol.">
        <title>High-quality assembly of Dermatophagoides pteronyssinus genome and transcriptome reveals a wide range of novel allergens.</title>
        <authorList>
            <person name="Liu X.Y."/>
            <person name="Yang K.Y."/>
            <person name="Wang M.Q."/>
            <person name="Kwok J.S."/>
            <person name="Zeng X."/>
            <person name="Yang Z."/>
            <person name="Xiao X.J."/>
            <person name="Lau C.P."/>
            <person name="Li Y."/>
            <person name="Huang Z.M."/>
            <person name="Ba J.G."/>
            <person name="Yim A.K."/>
            <person name="Ouyang C.Y."/>
            <person name="Ngai S.M."/>
            <person name="Chan T.F."/>
            <person name="Leung E.L."/>
            <person name="Liu L."/>
            <person name="Liu Z.G."/>
            <person name="Tsui S.K."/>
        </authorList>
    </citation>
    <scope>NUCLEOTIDE SEQUENCE [LARGE SCALE GENOMIC DNA]</scope>
    <source>
        <strain evidence="14">Derp</strain>
    </source>
</reference>
<protein>
    <recommendedName>
        <fullName evidence="4">protein disulfide-isomerase</fullName>
        <ecNumber evidence="4">5.3.4.1</ecNumber>
    </recommendedName>
</protein>
<evidence type="ECO:0000256" key="9">
    <source>
        <dbReference type="ARBA" id="ARBA00023235"/>
    </source>
</evidence>
<evidence type="ECO:0000256" key="6">
    <source>
        <dbReference type="ARBA" id="ARBA00022737"/>
    </source>
</evidence>
<dbReference type="Pfam" id="PF24541">
    <property type="entry name" value="Thioredox_PDIA6_C"/>
    <property type="match status" value="1"/>
</dbReference>
<reference evidence="14 15" key="2">
    <citation type="journal article" date="2022" name="Mol. Biol. Evol.">
        <title>Comparative Genomics Reveals Insights into the Divergent Evolution of Astigmatic Mites and Household Pest Adaptations.</title>
        <authorList>
            <person name="Xiong Q."/>
            <person name="Wan A.T."/>
            <person name="Liu X."/>
            <person name="Fung C.S."/>
            <person name="Xiao X."/>
            <person name="Malainual N."/>
            <person name="Hou J."/>
            <person name="Wang L."/>
            <person name="Wang M."/>
            <person name="Yang K.Y."/>
            <person name="Cui Y."/>
            <person name="Leung E.L."/>
            <person name="Nong W."/>
            <person name="Shin S.K."/>
            <person name="Au S.W."/>
            <person name="Jeong K.Y."/>
            <person name="Chew F.T."/>
            <person name="Hui J.H."/>
            <person name="Leung T.F."/>
            <person name="Tungtrongchitr A."/>
            <person name="Zhong N."/>
            <person name="Liu Z."/>
            <person name="Tsui S.K."/>
        </authorList>
    </citation>
    <scope>NUCLEOTIDE SEQUENCE [LARGE SCALE GENOMIC DNA]</scope>
    <source>
        <strain evidence="14">Derp</strain>
    </source>
</reference>
<dbReference type="CDD" id="cd02983">
    <property type="entry name" value="P5_C"/>
    <property type="match status" value="1"/>
</dbReference>
<evidence type="ECO:0000256" key="7">
    <source>
        <dbReference type="ARBA" id="ARBA00022824"/>
    </source>
</evidence>
<feature type="domain" description="Thioredoxin" evidence="13">
    <location>
        <begin position="137"/>
        <end position="266"/>
    </location>
</feature>
<dbReference type="EC" id="5.3.4.1" evidence="4"/>
<keyword evidence="15" id="KW-1185">Reference proteome</keyword>
<evidence type="ECO:0000256" key="1">
    <source>
        <dbReference type="ARBA" id="ARBA00001182"/>
    </source>
</evidence>
<comment type="caution">
    <text evidence="14">The sequence shown here is derived from an EMBL/GenBank/DDBJ whole genome shotgun (WGS) entry which is preliminary data.</text>
</comment>
<evidence type="ECO:0000256" key="12">
    <source>
        <dbReference type="SAM" id="SignalP"/>
    </source>
</evidence>